<accession>A0ABX3ZG31</accession>
<dbReference type="RefSeq" id="WP_087617832.1">
    <property type="nucleotide sequence ID" value="NZ_JAFBEY010000006.1"/>
</dbReference>
<organism evidence="1 2">
    <name type="scientific">Solibacillus kalamii</name>
    <dbReference type="NCBI Taxonomy" id="1748298"/>
    <lineage>
        <taxon>Bacteria</taxon>
        <taxon>Bacillati</taxon>
        <taxon>Bacillota</taxon>
        <taxon>Bacilli</taxon>
        <taxon>Bacillales</taxon>
        <taxon>Caryophanaceae</taxon>
        <taxon>Solibacillus</taxon>
    </lineage>
</organism>
<reference evidence="1 2" key="1">
    <citation type="journal article" date="2017" name="Int. J. Syst. Evol. Microbiol.">
        <title>Solibacillus kalamii sp. nov., isolated from a high-efficiency particulate arrestance filter system used in the International Space Station.</title>
        <authorList>
            <person name="Checinska Sielaff A."/>
            <person name="Kumar R.M."/>
            <person name="Pal D."/>
            <person name="Mayilraj S."/>
            <person name="Venkateswaran K."/>
        </authorList>
    </citation>
    <scope>NUCLEOTIDE SEQUENCE [LARGE SCALE GENOMIC DNA]</scope>
    <source>
        <strain evidence="1 2">ISSFR-015</strain>
    </source>
</reference>
<gene>
    <name evidence="1" type="ORF">CBM15_12760</name>
</gene>
<comment type="caution">
    <text evidence="1">The sequence shown here is derived from an EMBL/GenBank/DDBJ whole genome shotgun (WGS) entry which is preliminary data.</text>
</comment>
<keyword evidence="2" id="KW-1185">Reference proteome</keyword>
<evidence type="ECO:0000313" key="1">
    <source>
        <dbReference type="EMBL" id="OUZ38612.1"/>
    </source>
</evidence>
<name>A0ABX3ZG31_9BACL</name>
<proteinExistence type="predicted"/>
<evidence type="ECO:0000313" key="2">
    <source>
        <dbReference type="Proteomes" id="UP000196594"/>
    </source>
</evidence>
<protein>
    <submittedName>
        <fullName evidence="1">Phosphate starvation-inducible protein PhoH</fullName>
    </submittedName>
</protein>
<sequence length="214" mass="24114">MSEYKIVKLDGGHAFSLEGRAMNVSNEPMDHVTFLDQYEISTADLSEYNVMVVTDFIDQEHLYEHKQVIENFLNEGKIIIANTHIFRPWLPGAGLFMPKEIKSHADYVMEPAAAGTFYDGVDMMELTYRKGVSGFYARGSHPVVNKESEIVLQYKDGTPIVFIDRTATKGTVVAASCRDFLTYATGENSTQLIAPQFLAWLDQELLRLKEGFEG</sequence>
<dbReference type="Proteomes" id="UP000196594">
    <property type="component" value="Unassembled WGS sequence"/>
</dbReference>
<dbReference type="EMBL" id="NHNT01000008">
    <property type="protein sequence ID" value="OUZ38612.1"/>
    <property type="molecule type" value="Genomic_DNA"/>
</dbReference>